<evidence type="ECO:0000256" key="2">
    <source>
        <dbReference type="SAM" id="SignalP"/>
    </source>
</evidence>
<dbReference type="SUPFAM" id="SSF56601">
    <property type="entry name" value="beta-lactamase/transpeptidase-like"/>
    <property type="match status" value="1"/>
</dbReference>
<dbReference type="InterPro" id="IPR001466">
    <property type="entry name" value="Beta-lactam-related"/>
</dbReference>
<reference evidence="4 5" key="1">
    <citation type="submission" date="2022-04" db="EMBL/GenBank/DDBJ databases">
        <title>Genome draft of Actinomadura sp. ATCC 31491.</title>
        <authorList>
            <person name="Shi X."/>
            <person name="Du Y."/>
        </authorList>
    </citation>
    <scope>NUCLEOTIDE SEQUENCE [LARGE SCALE GENOMIC DNA]</scope>
    <source>
        <strain evidence="4 5">ATCC 31491</strain>
    </source>
</reference>
<sequence>MSRARAAGLTGLASAMLALSLHTSATAAVEVKTGDVQQAMKDLAKTDGVVGAIGELYVDGRRQGQGSAGTRLLGGKGGHIPAASRYRVGSQTKLMTATVVLQLVKEGKLRLEDTLAAVLPQVAQQDLVERAGEITVQQLLRHSSGIPDFFASGKFDDAFDFTTYYSPIDLVKASREVPRTGEPGAGFAYSNTNYVLLGLIVEKVTGRSLSAELERRLFVPLGMKHTYLTTRPPQGIKGPHGHGYHPDAKGRPRDVDRQNASFGGAAGGVVSTSGDLSAFYRALGQGRLLPADLQRAVGQPRPDLCGGTVAAAAGSGPGFLAVTYTSADGRTQFAVSTTLKIDNRQAMPINDAMNKAAASVLCP</sequence>
<keyword evidence="5" id="KW-1185">Reference proteome</keyword>
<feature type="region of interest" description="Disordered" evidence="1">
    <location>
        <begin position="230"/>
        <end position="252"/>
    </location>
</feature>
<name>A0ABT0FN02_9ACTN</name>
<dbReference type="Pfam" id="PF00144">
    <property type="entry name" value="Beta-lactamase"/>
    <property type="match status" value="1"/>
</dbReference>
<feature type="signal peptide" evidence="2">
    <location>
        <begin position="1"/>
        <end position="27"/>
    </location>
</feature>
<dbReference type="PANTHER" id="PTHR46825:SF7">
    <property type="entry name" value="D-ALANYL-D-ALANINE CARBOXYPEPTIDASE"/>
    <property type="match status" value="1"/>
</dbReference>
<feature type="chain" id="PRO_5045052165" evidence="2">
    <location>
        <begin position="28"/>
        <end position="363"/>
    </location>
</feature>
<dbReference type="EMBL" id="JAKRKC020000001">
    <property type="protein sequence ID" value="MCK2213729.1"/>
    <property type="molecule type" value="Genomic_DNA"/>
</dbReference>
<dbReference type="InterPro" id="IPR050491">
    <property type="entry name" value="AmpC-like"/>
</dbReference>
<proteinExistence type="predicted"/>
<dbReference type="InterPro" id="IPR012338">
    <property type="entry name" value="Beta-lactam/transpept-like"/>
</dbReference>
<dbReference type="RefSeq" id="WP_242371819.1">
    <property type="nucleotide sequence ID" value="NZ_JAKRKC020000001.1"/>
</dbReference>
<evidence type="ECO:0000313" key="4">
    <source>
        <dbReference type="EMBL" id="MCK2213729.1"/>
    </source>
</evidence>
<protein>
    <submittedName>
        <fullName evidence="4">Beta-lactamase family protein</fullName>
    </submittedName>
</protein>
<gene>
    <name evidence="4" type="ORF">MF672_008005</name>
</gene>
<organism evidence="4 5">
    <name type="scientific">Actinomadura luzonensis</name>
    <dbReference type="NCBI Taxonomy" id="2805427"/>
    <lineage>
        <taxon>Bacteria</taxon>
        <taxon>Bacillati</taxon>
        <taxon>Actinomycetota</taxon>
        <taxon>Actinomycetes</taxon>
        <taxon>Streptosporangiales</taxon>
        <taxon>Thermomonosporaceae</taxon>
        <taxon>Actinomadura</taxon>
    </lineage>
</organism>
<evidence type="ECO:0000313" key="5">
    <source>
        <dbReference type="Proteomes" id="UP001317259"/>
    </source>
</evidence>
<dbReference type="Gene3D" id="3.40.710.10">
    <property type="entry name" value="DD-peptidase/beta-lactamase superfamily"/>
    <property type="match status" value="1"/>
</dbReference>
<dbReference type="PANTHER" id="PTHR46825">
    <property type="entry name" value="D-ALANYL-D-ALANINE-CARBOXYPEPTIDASE/ENDOPEPTIDASE AMPH"/>
    <property type="match status" value="1"/>
</dbReference>
<feature type="domain" description="Beta-lactamase-related" evidence="3">
    <location>
        <begin position="37"/>
        <end position="297"/>
    </location>
</feature>
<evidence type="ECO:0000256" key="1">
    <source>
        <dbReference type="SAM" id="MobiDB-lite"/>
    </source>
</evidence>
<comment type="caution">
    <text evidence="4">The sequence shown here is derived from an EMBL/GenBank/DDBJ whole genome shotgun (WGS) entry which is preliminary data.</text>
</comment>
<evidence type="ECO:0000259" key="3">
    <source>
        <dbReference type="Pfam" id="PF00144"/>
    </source>
</evidence>
<dbReference type="Proteomes" id="UP001317259">
    <property type="component" value="Unassembled WGS sequence"/>
</dbReference>
<accession>A0ABT0FN02</accession>
<keyword evidence="2" id="KW-0732">Signal</keyword>